<dbReference type="AlphaFoldDB" id="A0A2P2QY63"/>
<evidence type="ECO:0000313" key="1">
    <source>
        <dbReference type="EMBL" id="MBX71814.1"/>
    </source>
</evidence>
<protein>
    <submittedName>
        <fullName evidence="1">Uncharacterized protein</fullName>
    </submittedName>
</protein>
<reference evidence="1" key="1">
    <citation type="submission" date="2018-02" db="EMBL/GenBank/DDBJ databases">
        <title>Rhizophora mucronata_Transcriptome.</title>
        <authorList>
            <person name="Meera S.P."/>
            <person name="Sreeshan A."/>
            <person name="Augustine A."/>
        </authorList>
    </citation>
    <scope>NUCLEOTIDE SEQUENCE</scope>
    <source>
        <tissue evidence="1">Leaf</tissue>
    </source>
</reference>
<name>A0A2P2QY63_RHIMU</name>
<dbReference type="EMBL" id="GGEC01091330">
    <property type="protein sequence ID" value="MBX71814.1"/>
    <property type="molecule type" value="Transcribed_RNA"/>
</dbReference>
<sequence length="50" mass="6031">MSCAKFRKYIRFSLTVNKIKFTFENVLYFKNNCTQGSKINYKQIKVPSFR</sequence>
<proteinExistence type="predicted"/>
<accession>A0A2P2QY63</accession>
<organism evidence="1">
    <name type="scientific">Rhizophora mucronata</name>
    <name type="common">Asiatic mangrove</name>
    <dbReference type="NCBI Taxonomy" id="61149"/>
    <lineage>
        <taxon>Eukaryota</taxon>
        <taxon>Viridiplantae</taxon>
        <taxon>Streptophyta</taxon>
        <taxon>Embryophyta</taxon>
        <taxon>Tracheophyta</taxon>
        <taxon>Spermatophyta</taxon>
        <taxon>Magnoliopsida</taxon>
        <taxon>eudicotyledons</taxon>
        <taxon>Gunneridae</taxon>
        <taxon>Pentapetalae</taxon>
        <taxon>rosids</taxon>
        <taxon>fabids</taxon>
        <taxon>Malpighiales</taxon>
        <taxon>Rhizophoraceae</taxon>
        <taxon>Rhizophora</taxon>
    </lineage>
</organism>